<keyword evidence="1" id="KW-0472">Membrane</keyword>
<evidence type="ECO:0000313" key="3">
    <source>
        <dbReference type="Proteomes" id="UP000504629"/>
    </source>
</evidence>
<dbReference type="OrthoDB" id="2150145at2759"/>
<proteinExistence type="predicted"/>
<gene>
    <name evidence="4" type="primary">LOC114250534</name>
</gene>
<feature type="chain" id="PRO_5026884009" evidence="2">
    <location>
        <begin position="22"/>
        <end position="1192"/>
    </location>
</feature>
<dbReference type="InterPro" id="IPR051173">
    <property type="entry name" value="Ca_channel_alpha-2/delta"/>
</dbReference>
<evidence type="ECO:0000256" key="2">
    <source>
        <dbReference type="SAM" id="SignalP"/>
    </source>
</evidence>
<dbReference type="GO" id="GO:0005891">
    <property type="term" value="C:voltage-gated calcium channel complex"/>
    <property type="evidence" value="ECO:0007669"/>
    <property type="project" value="TreeGrafter"/>
</dbReference>
<organism evidence="3 4">
    <name type="scientific">Bombyx mandarina</name>
    <name type="common">Wild silk moth</name>
    <name type="synonym">Wild silkworm</name>
    <dbReference type="NCBI Taxonomy" id="7092"/>
    <lineage>
        <taxon>Eukaryota</taxon>
        <taxon>Metazoa</taxon>
        <taxon>Ecdysozoa</taxon>
        <taxon>Arthropoda</taxon>
        <taxon>Hexapoda</taxon>
        <taxon>Insecta</taxon>
        <taxon>Pterygota</taxon>
        <taxon>Neoptera</taxon>
        <taxon>Endopterygota</taxon>
        <taxon>Lepidoptera</taxon>
        <taxon>Glossata</taxon>
        <taxon>Ditrysia</taxon>
        <taxon>Bombycoidea</taxon>
        <taxon>Bombycidae</taxon>
        <taxon>Bombycinae</taxon>
        <taxon>Bombyx</taxon>
    </lineage>
</organism>
<dbReference type="Gene3D" id="3.30.450.20">
    <property type="entry name" value="PAS domain"/>
    <property type="match status" value="1"/>
</dbReference>
<keyword evidence="1" id="KW-0812">Transmembrane</keyword>
<dbReference type="InterPro" id="IPR029151">
    <property type="entry name" value="Sensor-like_sf"/>
</dbReference>
<dbReference type="AlphaFoldDB" id="A0A6J2KH38"/>
<dbReference type="PANTHER" id="PTHR10166">
    <property type="entry name" value="VOLTAGE-DEPENDENT CALCIUM CHANNEL SUBUNIT ALPHA-2/DELTA-RELATED"/>
    <property type="match status" value="1"/>
</dbReference>
<dbReference type="SUPFAM" id="SSF103190">
    <property type="entry name" value="Sensory domain-like"/>
    <property type="match status" value="1"/>
</dbReference>
<reference evidence="4" key="1">
    <citation type="submission" date="2025-08" db="UniProtKB">
        <authorList>
            <consortium name="RefSeq"/>
        </authorList>
    </citation>
    <scope>IDENTIFICATION</scope>
    <source>
        <tissue evidence="4">Silk gland</tissue>
    </source>
</reference>
<dbReference type="GO" id="GO:0005245">
    <property type="term" value="F:voltage-gated calcium channel activity"/>
    <property type="evidence" value="ECO:0007669"/>
    <property type="project" value="TreeGrafter"/>
</dbReference>
<feature type="signal peptide" evidence="2">
    <location>
        <begin position="1"/>
        <end position="21"/>
    </location>
</feature>
<dbReference type="Proteomes" id="UP000504629">
    <property type="component" value="Unplaced"/>
</dbReference>
<protein>
    <submittedName>
        <fullName evidence="4">VWFA and cache domain-containing protein 1</fullName>
    </submittedName>
</protein>
<dbReference type="PANTHER" id="PTHR10166:SF66">
    <property type="entry name" value="VWFA AND CACHE DOMAIN-CONTAINING PROTEIN CG16868"/>
    <property type="match status" value="1"/>
</dbReference>
<dbReference type="GeneID" id="114250534"/>
<evidence type="ECO:0000313" key="4">
    <source>
        <dbReference type="RefSeq" id="XP_028040242.1"/>
    </source>
</evidence>
<evidence type="ECO:0000256" key="1">
    <source>
        <dbReference type="SAM" id="Phobius"/>
    </source>
</evidence>
<feature type="transmembrane region" description="Helical" evidence="1">
    <location>
        <begin position="1021"/>
        <end position="1043"/>
    </location>
</feature>
<keyword evidence="3" id="KW-1185">Reference proteome</keyword>
<dbReference type="KEGG" id="bman:114250534"/>
<dbReference type="RefSeq" id="XP_028040242.1">
    <property type="nucleotide sequence ID" value="XM_028184441.1"/>
</dbReference>
<keyword evidence="2" id="KW-0732">Signal</keyword>
<name>A0A6J2KH38_BOMMA</name>
<keyword evidence="1" id="KW-1133">Transmembrane helix</keyword>
<sequence>MRFSWLFFILSTNVCIGTVFTQNDSTTRTNIRSDYKTTILQLSETLAAKFNDLVVKELGSDYTSHFEIRSAYKVSHQDSDTELLNNIADKLSYKISSAKIILRDMYNVLSDNSTPSFTHPCPFNSIRKSVFIRSSNIYESLPLQDPKLKMLDRFKDIKVKRQYFLSHIDYATDRDCTAMPHSNLRYLYHKVVHPEPKLVVFIIDNNMSSDSLQHAVNVAKETVYALQSADLFALKMTNMTDFMKFEDSCSIEGISDLGNATDNNKLLFREHLAAIDISSLSLSPTLISNELKNLLSQRTLPKNKLLIFLTDTKVLKNETWLKMFPYSMKKDDSVHFAIGLIYENQIDRNSSLGILHIDKWHTHSNNHSVMRLHINDSAVIGQVASAFISLLPGKFDDRGIKIEGPIWEATERDFMVSLVQPTLTGVLGLDLYWSDLAEDIIYFKGDHKKKAFVMDFGGKVLMHTYFPRPETAIDKIKFTNLENIDTYKYINDIKSGMYSKSFGNLSVSSDDSNSSSPLIYSWKWVDNLYIVCIVSEQSAQNSLNKTNVYFARSNKEILFHRLDLFPPKSGKICRHFKQIATIDQGTVYLSPSSFQSPFTYLYDMGDGQEAVTYMQNYLAYLKSVAHGLLSNPGLKNEIQQDVGYLNTLLSFYKRQHLHGPYSKYVVRRYAVTESGVLVMFPGTVLEYDYEPVRRPWYTYAIENPGKIILTPPNLDVGGAGYVVSLSYAVKSSLYPTMVVSMDMTMGFLYKLLIDNMPVCAGSSMKCFIMNNRGYLISHPGLMDPNSSGPIEQQHITHKESMIAIDMLNHKSFVSKRLCNNFYDKTIQRFYEFNISLSDVLSNVVSGDHCVHYYIAAIPGTNAFVGLVNASCPNAFCPCSINDRLCLNCNRMEQTECECPCECSSEIYECANSNVSRFNQDIPLCGMMLENNNHKSHYFYNFAENLKTCFDFQCETYTSHSSCLGVLGCEWCQIDTDGSSTLLAPFCTSQSTCFNGVLGAVTPYGEGTYGHMNRDALGGYSAIGPIAGCIVTVSLIVAVAIYCYRQNVTSASCHNLYVDGPAETWHDPDVQMSQLHSDDVHDQSGHDKLLPAMEMEAPISPYRVVTGYRRAHTAGGSDHGYSTMTPHEDSEATGFSVNDPIILSDDTKSDISCPLPAKIKPRLKSGDLNVTVLPCGKNSIIAPVTVHRHMEAS</sequence>
<accession>A0A6J2KH38</accession>